<accession>A0ACB0JSG5</accession>
<keyword evidence="2" id="KW-1185">Reference proteome</keyword>
<name>A0ACB0JSG5_TRIPR</name>
<organism evidence="1 2">
    <name type="scientific">Trifolium pratense</name>
    <name type="common">Red clover</name>
    <dbReference type="NCBI Taxonomy" id="57577"/>
    <lineage>
        <taxon>Eukaryota</taxon>
        <taxon>Viridiplantae</taxon>
        <taxon>Streptophyta</taxon>
        <taxon>Embryophyta</taxon>
        <taxon>Tracheophyta</taxon>
        <taxon>Spermatophyta</taxon>
        <taxon>Magnoliopsida</taxon>
        <taxon>eudicotyledons</taxon>
        <taxon>Gunneridae</taxon>
        <taxon>Pentapetalae</taxon>
        <taxon>rosids</taxon>
        <taxon>fabids</taxon>
        <taxon>Fabales</taxon>
        <taxon>Fabaceae</taxon>
        <taxon>Papilionoideae</taxon>
        <taxon>50 kb inversion clade</taxon>
        <taxon>NPAAA clade</taxon>
        <taxon>Hologalegina</taxon>
        <taxon>IRL clade</taxon>
        <taxon>Trifolieae</taxon>
        <taxon>Trifolium</taxon>
    </lineage>
</organism>
<sequence length="163" mass="18345">MAKAKPHLIFAYGTLKRGFPNHGLMEDLKTKDDAVFMDTCFTENPYPLVIGPHGIPYLINLPGSSQRVKGEVYAVSDEAVIRLDEFEGVRNGYYERIPVVVVTEGGEKVEAEGYLGHRSFGEKLWKMKGEIGLMEYGENDAKEYVRKEDRPGCKNSILDFVIP</sequence>
<dbReference type="EMBL" id="CASHSV030000109">
    <property type="protein sequence ID" value="CAJ2647241.1"/>
    <property type="molecule type" value="Genomic_DNA"/>
</dbReference>
<protein>
    <submittedName>
        <fullName evidence="1">Uncharacterized protein</fullName>
    </submittedName>
</protein>
<comment type="caution">
    <text evidence="1">The sequence shown here is derived from an EMBL/GenBank/DDBJ whole genome shotgun (WGS) entry which is preliminary data.</text>
</comment>
<evidence type="ECO:0000313" key="1">
    <source>
        <dbReference type="EMBL" id="CAJ2647241.1"/>
    </source>
</evidence>
<proteinExistence type="predicted"/>
<dbReference type="Proteomes" id="UP001177021">
    <property type="component" value="Unassembled WGS sequence"/>
</dbReference>
<reference evidence="1" key="1">
    <citation type="submission" date="2023-10" db="EMBL/GenBank/DDBJ databases">
        <authorList>
            <person name="Rodriguez Cubillos JULIANA M."/>
            <person name="De Vega J."/>
        </authorList>
    </citation>
    <scope>NUCLEOTIDE SEQUENCE</scope>
</reference>
<evidence type="ECO:0000313" key="2">
    <source>
        <dbReference type="Proteomes" id="UP001177021"/>
    </source>
</evidence>
<gene>
    <name evidence="1" type="ORF">MILVUS5_LOCUS15806</name>
</gene>